<dbReference type="SUPFAM" id="SSF53335">
    <property type="entry name" value="S-adenosyl-L-methionine-dependent methyltransferases"/>
    <property type="match status" value="1"/>
</dbReference>
<gene>
    <name evidence="8" type="ORF">GCM10022262_38590</name>
</gene>
<dbReference type="PRINTS" id="PR00105">
    <property type="entry name" value="C5METTRFRASE"/>
</dbReference>
<feature type="active site" evidence="5">
    <location>
        <position position="102"/>
    </location>
</feature>
<keyword evidence="2 5" id="KW-0808">Transferase</keyword>
<keyword evidence="3 5" id="KW-0949">S-adenosyl-L-methionine</keyword>
<evidence type="ECO:0000256" key="1">
    <source>
        <dbReference type="ARBA" id="ARBA00022603"/>
    </source>
</evidence>
<dbReference type="InterPro" id="IPR018117">
    <property type="entry name" value="C5_DNA_meth_AS"/>
</dbReference>
<dbReference type="EMBL" id="BAABBA010000030">
    <property type="protein sequence ID" value="GAA3510749.1"/>
    <property type="molecule type" value="Genomic_DNA"/>
</dbReference>
<evidence type="ECO:0000256" key="4">
    <source>
        <dbReference type="ARBA" id="ARBA00022747"/>
    </source>
</evidence>
<evidence type="ECO:0000313" key="8">
    <source>
        <dbReference type="EMBL" id="GAA3510749.1"/>
    </source>
</evidence>
<dbReference type="InterPro" id="IPR001525">
    <property type="entry name" value="C5_MeTfrase"/>
</dbReference>
<dbReference type="Gene3D" id="3.40.50.150">
    <property type="entry name" value="Vaccinia Virus protein VP39"/>
    <property type="match status" value="1"/>
</dbReference>
<dbReference type="PANTHER" id="PTHR46098">
    <property type="entry name" value="TRNA (CYTOSINE(38)-C(5))-METHYLTRANSFERASE"/>
    <property type="match status" value="1"/>
</dbReference>
<evidence type="ECO:0000256" key="7">
    <source>
        <dbReference type="RuleBase" id="RU000417"/>
    </source>
</evidence>
<keyword evidence="1 5" id="KW-0489">Methyltransferase</keyword>
<evidence type="ECO:0000256" key="2">
    <source>
        <dbReference type="ARBA" id="ARBA00022679"/>
    </source>
</evidence>
<dbReference type="InterPro" id="IPR029063">
    <property type="entry name" value="SAM-dependent_MTases_sf"/>
</dbReference>
<evidence type="ECO:0000256" key="5">
    <source>
        <dbReference type="PROSITE-ProRule" id="PRU01016"/>
    </source>
</evidence>
<dbReference type="Gene3D" id="3.90.120.10">
    <property type="entry name" value="DNA Methylase, subunit A, domain 2"/>
    <property type="match status" value="1"/>
</dbReference>
<sequence length="545" mass="60935">MSAFTFIDLFAGIGGFHAAFRELGGECLYAAEMDPDARAVYEEAWLNDAGETIRFARDINHDVPPIDDIATIGELAARVAQQGGTIKNIPEKFDVLAAGFPCQAFSKSGHQKGVLDETRGTLFYNILRIVVERRPKIVFLENVRNLIGPRHRDSTFKTIIETLTDLDYVVNNQPTLISPHKIHPDLGGGPQIRERVYILAIRRDVAANSEPFAGFVYPEWNPKRWKIAETRLKDDAPAAITEEWLSGLDDRGRAAELLKLRGTDLSAFSVEGAPWLEAWGAVLRAVVEEGLRDGQAPFPGHPIWFRVTEGAWMNEQLRDARAKKQAWKLDFVKKSLKFLEDHEDALDKSMAWTRIGNLGHNSWMKLEWQAGDARSLDECLIQLRPSGIRIKRDSYTPALVAINQTPILGAERRKLTPYEVGRLQGFPDKVYNAMQRARTVDGKRVPQAVNASYKQFGNAVHVGAVQYALVQFMNHHFADSDAAATGGLAELWQECAKTKAWASVAGVSKSPTPEYSQDELVVLPRRNELHDNFAVKPELANAFSR</sequence>
<dbReference type="PANTHER" id="PTHR46098:SF1">
    <property type="entry name" value="TRNA (CYTOSINE(38)-C(5))-METHYLTRANSFERASE"/>
    <property type="match status" value="1"/>
</dbReference>
<keyword evidence="9" id="KW-1185">Reference proteome</keyword>
<dbReference type="Pfam" id="PF00145">
    <property type="entry name" value="DNA_methylase"/>
    <property type="match status" value="2"/>
</dbReference>
<evidence type="ECO:0000256" key="6">
    <source>
        <dbReference type="RuleBase" id="RU000416"/>
    </source>
</evidence>
<comment type="catalytic activity">
    <reaction evidence="7">
        <text>a 2'-deoxycytidine in DNA + S-adenosyl-L-methionine = a 5-methyl-2'-deoxycytidine in DNA + S-adenosyl-L-homocysteine + H(+)</text>
        <dbReference type="Rhea" id="RHEA:13681"/>
        <dbReference type="Rhea" id="RHEA-COMP:11369"/>
        <dbReference type="Rhea" id="RHEA-COMP:11370"/>
        <dbReference type="ChEBI" id="CHEBI:15378"/>
        <dbReference type="ChEBI" id="CHEBI:57856"/>
        <dbReference type="ChEBI" id="CHEBI:59789"/>
        <dbReference type="ChEBI" id="CHEBI:85452"/>
        <dbReference type="ChEBI" id="CHEBI:85454"/>
        <dbReference type="EC" id="2.1.1.37"/>
    </reaction>
</comment>
<dbReference type="Proteomes" id="UP001499841">
    <property type="component" value="Unassembled WGS sequence"/>
</dbReference>
<proteinExistence type="inferred from homology"/>
<comment type="similarity">
    <text evidence="5 6">Belongs to the class I-like SAM-binding methyltransferase superfamily. C5-methyltransferase family.</text>
</comment>
<organism evidence="8 9">
    <name type="scientific">Georgenia daeguensis</name>
    <dbReference type="NCBI Taxonomy" id="908355"/>
    <lineage>
        <taxon>Bacteria</taxon>
        <taxon>Bacillati</taxon>
        <taxon>Actinomycetota</taxon>
        <taxon>Actinomycetes</taxon>
        <taxon>Micrococcales</taxon>
        <taxon>Bogoriellaceae</taxon>
        <taxon>Georgenia</taxon>
    </lineage>
</organism>
<dbReference type="PROSITE" id="PS00094">
    <property type="entry name" value="C5_MTASE_1"/>
    <property type="match status" value="1"/>
</dbReference>
<evidence type="ECO:0000256" key="3">
    <source>
        <dbReference type="ARBA" id="ARBA00022691"/>
    </source>
</evidence>
<dbReference type="RefSeq" id="WP_345044954.1">
    <property type="nucleotide sequence ID" value="NZ_BAABBA010000030.1"/>
</dbReference>
<evidence type="ECO:0000313" key="9">
    <source>
        <dbReference type="Proteomes" id="UP001499841"/>
    </source>
</evidence>
<accession>A0ABP6UM85</accession>
<comment type="caution">
    <text evidence="8">The sequence shown here is derived from an EMBL/GenBank/DDBJ whole genome shotgun (WGS) entry which is preliminary data.</text>
</comment>
<dbReference type="EC" id="2.1.1.37" evidence="7"/>
<dbReference type="InterPro" id="IPR050750">
    <property type="entry name" value="C5-MTase"/>
</dbReference>
<reference evidence="9" key="1">
    <citation type="journal article" date="2019" name="Int. J. Syst. Evol. Microbiol.">
        <title>The Global Catalogue of Microorganisms (GCM) 10K type strain sequencing project: providing services to taxonomists for standard genome sequencing and annotation.</title>
        <authorList>
            <consortium name="The Broad Institute Genomics Platform"/>
            <consortium name="The Broad Institute Genome Sequencing Center for Infectious Disease"/>
            <person name="Wu L."/>
            <person name="Ma J."/>
        </authorList>
    </citation>
    <scope>NUCLEOTIDE SEQUENCE [LARGE SCALE GENOMIC DNA]</scope>
    <source>
        <strain evidence="9">JCM 17459</strain>
    </source>
</reference>
<dbReference type="PROSITE" id="PS51679">
    <property type="entry name" value="SAM_MT_C5"/>
    <property type="match status" value="1"/>
</dbReference>
<protein>
    <recommendedName>
        <fullName evidence="7">Cytosine-specific methyltransferase</fullName>
        <ecNumber evidence="7">2.1.1.37</ecNumber>
    </recommendedName>
</protein>
<dbReference type="NCBIfam" id="TIGR00675">
    <property type="entry name" value="dcm"/>
    <property type="match status" value="1"/>
</dbReference>
<name>A0ABP6UM85_9MICO</name>
<keyword evidence="4" id="KW-0680">Restriction system</keyword>